<dbReference type="NCBIfam" id="TIGR01808">
    <property type="entry name" value="CM_M_hiGC-arch"/>
    <property type="match status" value="1"/>
</dbReference>
<organism evidence="3 4">
    <name type="scientific">Amycolatopsis bullii</name>
    <dbReference type="NCBI Taxonomy" id="941987"/>
    <lineage>
        <taxon>Bacteria</taxon>
        <taxon>Bacillati</taxon>
        <taxon>Actinomycetota</taxon>
        <taxon>Actinomycetes</taxon>
        <taxon>Pseudonocardiales</taxon>
        <taxon>Pseudonocardiaceae</taxon>
        <taxon>Amycolatopsis</taxon>
    </lineage>
</organism>
<evidence type="ECO:0000313" key="4">
    <source>
        <dbReference type="Proteomes" id="UP000649955"/>
    </source>
</evidence>
<protein>
    <recommendedName>
        <fullName evidence="2">Chorismate mutase domain-containing protein</fullName>
    </recommendedName>
</protein>
<dbReference type="EMBL" id="BNAW01000046">
    <property type="protein sequence ID" value="GHG38977.1"/>
    <property type="molecule type" value="Genomic_DNA"/>
</dbReference>
<proteinExistence type="predicted"/>
<dbReference type="InterPro" id="IPR002701">
    <property type="entry name" value="CM_II_prokaryot"/>
</dbReference>
<sequence>MPPTAITPAPESTDPGLSPSLGPDPGLEEEVPMNAHATNADGQPAEHTPAGDDIAALREEIDHLDKEILRLVKRRVEVSKTIGAARMAAGGTRIVYNREMDVLARYRELGPDGRQLAMALLNLGRGRLGR</sequence>
<dbReference type="InterPro" id="IPR036979">
    <property type="entry name" value="CM_dom_sf"/>
</dbReference>
<dbReference type="InterPro" id="IPR010958">
    <property type="entry name" value="Chorismate_mutase_highGC-bac"/>
</dbReference>
<dbReference type="PROSITE" id="PS51168">
    <property type="entry name" value="CHORISMATE_MUT_2"/>
    <property type="match status" value="1"/>
</dbReference>
<dbReference type="NCBIfam" id="NF005894">
    <property type="entry name" value="PRK07857.1"/>
    <property type="match status" value="1"/>
</dbReference>
<accession>A0ABQ3KMI3</accession>
<dbReference type="SMART" id="SM00830">
    <property type="entry name" value="CM_2"/>
    <property type="match status" value="1"/>
</dbReference>
<evidence type="ECO:0000313" key="3">
    <source>
        <dbReference type="EMBL" id="GHG38977.1"/>
    </source>
</evidence>
<feature type="region of interest" description="Disordered" evidence="1">
    <location>
        <begin position="1"/>
        <end position="53"/>
    </location>
</feature>
<gene>
    <name evidence="3" type="ORF">GCM10017567_70070</name>
</gene>
<evidence type="ECO:0000259" key="2">
    <source>
        <dbReference type="PROSITE" id="PS51168"/>
    </source>
</evidence>
<dbReference type="InterPro" id="IPR036263">
    <property type="entry name" value="Chorismate_II_sf"/>
</dbReference>
<name>A0ABQ3KMI3_9PSEU</name>
<dbReference type="Proteomes" id="UP000649955">
    <property type="component" value="Unassembled WGS sequence"/>
</dbReference>
<feature type="compositionally biased region" description="Low complexity" evidence="1">
    <location>
        <begin position="14"/>
        <end position="25"/>
    </location>
</feature>
<comment type="caution">
    <text evidence="3">The sequence shown here is derived from an EMBL/GenBank/DDBJ whole genome shotgun (WGS) entry which is preliminary data.</text>
</comment>
<dbReference type="SUPFAM" id="SSF48600">
    <property type="entry name" value="Chorismate mutase II"/>
    <property type="match status" value="1"/>
</dbReference>
<feature type="domain" description="Chorismate mutase" evidence="2">
    <location>
        <begin position="48"/>
        <end position="130"/>
    </location>
</feature>
<reference evidence="4" key="1">
    <citation type="journal article" date="2019" name="Int. J. Syst. Evol. Microbiol.">
        <title>The Global Catalogue of Microorganisms (GCM) 10K type strain sequencing project: providing services to taxonomists for standard genome sequencing and annotation.</title>
        <authorList>
            <consortium name="The Broad Institute Genomics Platform"/>
            <consortium name="The Broad Institute Genome Sequencing Center for Infectious Disease"/>
            <person name="Wu L."/>
            <person name="Ma J."/>
        </authorList>
    </citation>
    <scope>NUCLEOTIDE SEQUENCE [LARGE SCALE GENOMIC DNA]</scope>
    <source>
        <strain evidence="4">CGMCC 4.7680</strain>
    </source>
</reference>
<dbReference type="Gene3D" id="1.20.59.10">
    <property type="entry name" value="Chorismate mutase"/>
    <property type="match status" value="1"/>
</dbReference>
<evidence type="ECO:0000256" key="1">
    <source>
        <dbReference type="SAM" id="MobiDB-lite"/>
    </source>
</evidence>
<keyword evidence="4" id="KW-1185">Reference proteome</keyword>
<dbReference type="Pfam" id="PF01817">
    <property type="entry name" value="CM_2"/>
    <property type="match status" value="1"/>
</dbReference>